<reference evidence="1 2" key="1">
    <citation type="journal article" date="2016" name="Genome Biol. Evol.">
        <title>Divergent and convergent evolution of fungal pathogenicity.</title>
        <authorList>
            <person name="Shang Y."/>
            <person name="Xiao G."/>
            <person name="Zheng P."/>
            <person name="Cen K."/>
            <person name="Zhan S."/>
            <person name="Wang C."/>
        </authorList>
    </citation>
    <scope>NUCLEOTIDE SEQUENCE [LARGE SCALE GENOMIC DNA]</scope>
    <source>
        <strain evidence="1 2">RCEF 264</strain>
    </source>
</reference>
<name>A0A167PJL9_9HYPO</name>
<comment type="caution">
    <text evidence="1">The sequence shown here is derived from an EMBL/GenBank/DDBJ whole genome shotgun (WGS) entry which is preliminary data.</text>
</comment>
<accession>A0A167PJL9</accession>
<keyword evidence="2" id="KW-1185">Reference proteome</keyword>
<evidence type="ECO:0000313" key="2">
    <source>
        <dbReference type="Proteomes" id="UP000076874"/>
    </source>
</evidence>
<proteinExistence type="predicted"/>
<organism evidence="1 2">
    <name type="scientific">Niveomyces insectorum RCEF 264</name>
    <dbReference type="NCBI Taxonomy" id="1081102"/>
    <lineage>
        <taxon>Eukaryota</taxon>
        <taxon>Fungi</taxon>
        <taxon>Dikarya</taxon>
        <taxon>Ascomycota</taxon>
        <taxon>Pezizomycotina</taxon>
        <taxon>Sordariomycetes</taxon>
        <taxon>Hypocreomycetidae</taxon>
        <taxon>Hypocreales</taxon>
        <taxon>Cordycipitaceae</taxon>
        <taxon>Niveomyces</taxon>
    </lineage>
</organism>
<dbReference type="EMBL" id="AZHD01000016">
    <property type="protein sequence ID" value="OAA56724.1"/>
    <property type="molecule type" value="Genomic_DNA"/>
</dbReference>
<evidence type="ECO:0000313" key="1">
    <source>
        <dbReference type="EMBL" id="OAA56724.1"/>
    </source>
</evidence>
<dbReference type="Proteomes" id="UP000076874">
    <property type="component" value="Unassembled WGS sequence"/>
</dbReference>
<gene>
    <name evidence="1" type="ORF">SPI_07731</name>
</gene>
<protein>
    <submittedName>
        <fullName evidence="1">Uncharacterized protein</fullName>
    </submittedName>
</protein>
<dbReference type="AlphaFoldDB" id="A0A167PJL9"/>
<sequence>MVVGPALPAELANSDNLKQVCYRHIRCLPANIPTPVHYYVTPHGIRKLATKQADPPSLRRIPLHWIPSPSVYQYFVSAVYLDNVARVTPLFKRHKCLNGSFFMCGPQFEYEDGARPVPVCLGEFRIDDGGKPNDVHGAKAFYLGYFGDGSAAAHLTEVVLSPQVGTHTMTCIRIPLKRWCRDLV</sequence>